<organism evidence="1 2">
    <name type="scientific">Blastochloris tepida</name>
    <dbReference type="NCBI Taxonomy" id="2233851"/>
    <lineage>
        <taxon>Bacteria</taxon>
        <taxon>Pseudomonadati</taxon>
        <taxon>Pseudomonadota</taxon>
        <taxon>Alphaproteobacteria</taxon>
        <taxon>Hyphomicrobiales</taxon>
        <taxon>Blastochloridaceae</taxon>
        <taxon>Blastochloris</taxon>
    </lineage>
</organism>
<evidence type="ECO:0000313" key="2">
    <source>
        <dbReference type="Proteomes" id="UP000266934"/>
    </source>
</evidence>
<evidence type="ECO:0000313" key="1">
    <source>
        <dbReference type="EMBL" id="BBF93404.1"/>
    </source>
</evidence>
<accession>A0A348G1H1</accession>
<name>A0A348G1H1_9HYPH</name>
<dbReference type="Proteomes" id="UP000266934">
    <property type="component" value="Chromosome"/>
</dbReference>
<reference evidence="1 2" key="1">
    <citation type="submission" date="2018-08" db="EMBL/GenBank/DDBJ databases">
        <title>Complete genome sequencing of Blastochloris tepida GI.</title>
        <authorList>
            <person name="Tsukatani Y."/>
            <person name="Mori H."/>
        </authorList>
    </citation>
    <scope>NUCLEOTIDE SEQUENCE [LARGE SCALE GENOMIC DNA]</scope>
    <source>
        <strain evidence="1 2">GI</strain>
    </source>
</reference>
<dbReference type="EMBL" id="AP018907">
    <property type="protein sequence ID" value="BBF93404.1"/>
    <property type="molecule type" value="Genomic_DNA"/>
</dbReference>
<dbReference type="AlphaFoldDB" id="A0A348G1H1"/>
<proteinExistence type="predicted"/>
<gene>
    <name evidence="1" type="ORF">BLTE_20890</name>
</gene>
<keyword evidence="2" id="KW-1185">Reference proteome</keyword>
<dbReference type="KEGG" id="blag:BLTE_20890"/>
<sequence>MPKAKLLNQIRVGFSGVYANQTGAYIATGSLGAEQIAKDTSPGRPFHGKFLKPGSLGFVFCAMSAKV</sequence>
<protein>
    <submittedName>
        <fullName evidence="1">Uncharacterized protein</fullName>
    </submittedName>
</protein>